<dbReference type="InterPro" id="IPR007393">
    <property type="entry name" value="YlxR_dom"/>
</dbReference>
<dbReference type="Gene3D" id="3.30.1230.10">
    <property type="entry name" value="YlxR-like"/>
    <property type="match status" value="1"/>
</dbReference>
<dbReference type="PANTHER" id="PTHR34215:SF1">
    <property type="entry name" value="YLXR DOMAIN-CONTAINING PROTEIN"/>
    <property type="match status" value="1"/>
</dbReference>
<proteinExistence type="predicted"/>
<evidence type="ECO:0000259" key="1">
    <source>
        <dbReference type="Pfam" id="PF04296"/>
    </source>
</evidence>
<dbReference type="PANTHER" id="PTHR34215">
    <property type="entry name" value="BLL0784 PROTEIN"/>
    <property type="match status" value="1"/>
</dbReference>
<evidence type="ECO:0000313" key="2">
    <source>
        <dbReference type="EMBL" id="MCA9379170.1"/>
    </source>
</evidence>
<comment type="caution">
    <text evidence="2">The sequence shown here is derived from an EMBL/GenBank/DDBJ whole genome shotgun (WGS) entry which is preliminary data.</text>
</comment>
<dbReference type="AlphaFoldDB" id="A0A955I5A8"/>
<evidence type="ECO:0000313" key="3">
    <source>
        <dbReference type="Proteomes" id="UP000760819"/>
    </source>
</evidence>
<organism evidence="2 3">
    <name type="scientific">Candidatus Dojkabacteria bacterium</name>
    <dbReference type="NCBI Taxonomy" id="2099670"/>
    <lineage>
        <taxon>Bacteria</taxon>
        <taxon>Candidatus Dojkabacteria</taxon>
    </lineage>
</organism>
<reference evidence="2" key="2">
    <citation type="journal article" date="2021" name="Microbiome">
        <title>Successional dynamics and alternative stable states in a saline activated sludge microbial community over 9 years.</title>
        <authorList>
            <person name="Wang Y."/>
            <person name="Ye J."/>
            <person name="Ju F."/>
            <person name="Liu L."/>
            <person name="Boyd J.A."/>
            <person name="Deng Y."/>
            <person name="Parks D.H."/>
            <person name="Jiang X."/>
            <person name="Yin X."/>
            <person name="Woodcroft B.J."/>
            <person name="Tyson G.W."/>
            <person name="Hugenholtz P."/>
            <person name="Polz M.F."/>
            <person name="Zhang T."/>
        </authorList>
    </citation>
    <scope>NUCLEOTIDE SEQUENCE</scope>
    <source>
        <strain evidence="2">HKST-UBA12</strain>
    </source>
</reference>
<dbReference type="Proteomes" id="UP000760819">
    <property type="component" value="Unassembled WGS sequence"/>
</dbReference>
<dbReference type="SUPFAM" id="SSF64376">
    <property type="entry name" value="YlxR-like"/>
    <property type="match status" value="1"/>
</dbReference>
<feature type="domain" description="YlxR" evidence="1">
    <location>
        <begin position="8"/>
        <end position="78"/>
    </location>
</feature>
<gene>
    <name evidence="2" type="ORF">KC640_01965</name>
</gene>
<dbReference type="Pfam" id="PF04296">
    <property type="entry name" value="YlxR"/>
    <property type="match status" value="1"/>
</dbReference>
<accession>A0A955I5A8</accession>
<dbReference type="PROSITE" id="PS50890">
    <property type="entry name" value="PUA"/>
    <property type="match status" value="1"/>
</dbReference>
<sequence length="126" mass="14426">MPKHQPIRTCIATGVKKPKNELVRLVRLQDEKTGKELVKVDPKGKLRGRGASLDATLEAFDLALKKKAIERALKLERKLTPPETEQLRTDFQEVIDERNFRQGNKVVRFKISKEELDAKLENHQGS</sequence>
<dbReference type="EMBL" id="JAGQLI010000101">
    <property type="protein sequence ID" value="MCA9379170.1"/>
    <property type="molecule type" value="Genomic_DNA"/>
</dbReference>
<dbReference type="InterPro" id="IPR037465">
    <property type="entry name" value="YlxR"/>
</dbReference>
<reference evidence="2" key="1">
    <citation type="submission" date="2020-04" db="EMBL/GenBank/DDBJ databases">
        <authorList>
            <person name="Zhang T."/>
        </authorList>
    </citation>
    <scope>NUCLEOTIDE SEQUENCE</scope>
    <source>
        <strain evidence="2">HKST-UBA12</strain>
    </source>
</reference>
<dbReference type="InterPro" id="IPR035931">
    <property type="entry name" value="YlxR-like_sf"/>
</dbReference>
<protein>
    <submittedName>
        <fullName evidence="2">YlxR family protein</fullName>
    </submittedName>
</protein>
<name>A0A955I5A8_9BACT</name>